<dbReference type="GO" id="GO:0003697">
    <property type="term" value="F:single-stranded DNA binding"/>
    <property type="evidence" value="ECO:0007669"/>
    <property type="project" value="UniProtKB-UniRule"/>
</dbReference>
<name>A0A165CVE9_9APHY</name>
<dbReference type="Pfam" id="PF08221">
    <property type="entry name" value="HTH_9"/>
    <property type="match status" value="1"/>
</dbReference>
<evidence type="ECO:0000256" key="5">
    <source>
        <dbReference type="ARBA" id="ARBA00022478"/>
    </source>
</evidence>
<dbReference type="GO" id="GO:0006351">
    <property type="term" value="P:DNA-templated transcription"/>
    <property type="evidence" value="ECO:0007669"/>
    <property type="project" value="InterPro"/>
</dbReference>
<dbReference type="InterPro" id="IPR013197">
    <property type="entry name" value="RNA_pol_III_RPC82-rel_HTH"/>
</dbReference>
<dbReference type="Gene3D" id="1.10.10.10">
    <property type="entry name" value="Winged helix-like DNA-binding domain superfamily/Winged helix DNA-binding domain"/>
    <property type="match status" value="4"/>
</dbReference>
<keyword evidence="7 9" id="KW-0539">Nucleus</keyword>
<evidence type="ECO:0000259" key="13">
    <source>
        <dbReference type="Pfam" id="PF22536"/>
    </source>
</evidence>
<dbReference type="InterPro" id="IPR039748">
    <property type="entry name" value="RPC3"/>
</dbReference>
<evidence type="ECO:0000313" key="15">
    <source>
        <dbReference type="Proteomes" id="UP000076871"/>
    </source>
</evidence>
<dbReference type="OrthoDB" id="272392at2759"/>
<dbReference type="AlphaFoldDB" id="A0A165CVE9"/>
<evidence type="ECO:0000256" key="10">
    <source>
        <dbReference type="SAM" id="MobiDB-lite"/>
    </source>
</evidence>
<accession>A0A165CVE9</accession>
<dbReference type="Pfam" id="PF05645">
    <property type="entry name" value="RNA_pol_Rpc82"/>
    <property type="match status" value="1"/>
</dbReference>
<protein>
    <recommendedName>
        <fullName evidence="4 9">DNA-directed RNA polymerase III subunit RPC3</fullName>
        <shortName evidence="9">RNA polymerase III subunit C3</shortName>
    </recommendedName>
</protein>
<feature type="domain" description="RNA polymerase III Rpc82 C -terminal" evidence="11">
    <location>
        <begin position="142"/>
        <end position="322"/>
    </location>
</feature>
<evidence type="ECO:0000256" key="4">
    <source>
        <dbReference type="ARBA" id="ARBA00016689"/>
    </source>
</evidence>
<keyword evidence="15" id="KW-1185">Reference proteome</keyword>
<comment type="similarity">
    <text evidence="2 9">Belongs to the RNA polymerase beta chain family.</text>
</comment>
<comment type="subunit">
    <text evidence="3 9">Component of the RNA polymerase III (Pol III) complex consisting of 17 subunits.</text>
</comment>
<dbReference type="GeneID" id="63828350"/>
<feature type="domain" description="DNA-directed RNA polymerase III subunit RPC3 winged-helix" evidence="13">
    <location>
        <begin position="370"/>
        <end position="446"/>
    </location>
</feature>
<comment type="subcellular location">
    <subcellularLocation>
        <location evidence="1 9">Nucleus</location>
    </subcellularLocation>
</comment>
<sequence>MADADTSRLCAQIIHSQFGPLTATVASVLLTHGRLTLSQIVRLSGLRLRTVRAAILVLVQHNILWHSHSDDEGEVLEINIDECLMRLRFGRYVWQAEQLFGKAGAEIVQLILDHGKLRPPDIISRLSAYDLIKGPALYSQALHKLVDGSYLRPSTVLSHISPRDKRIRYEAEEKAKVSGFPTAKELRQVKEIAEGRLRREEEEAEQIGMKRKAKDQAGKPPKRKALDKDVVDDSVYFRVNYERFNVHIRNKLIEFAATERFNPSAGLVIRAALKATEAKQVRLTDVRTDPTSFANIAMQLSDDDDLSEGLVIQSSKKPSNTSLMREFLAILASADNPTPAGRAASFVSANGSKVQVEFDIIARRLRRRVLEAIARERHGDDGVRIFRLLLDTGKMDEKQISKIGMMANKDVRPLLTSMSADSLISLQEVPKSADRNPTRMFYLWYVDLQKACVVILDNLYKTLYNIAMRRRAEEEEPVVKAVLEKRQRSDVSQDEERLLTRNEREVLAHWEQKREKLTVLEMRVEEAVFILRDLAPLGNNDE</sequence>
<dbReference type="STRING" id="1314785.A0A165CVE9"/>
<evidence type="ECO:0000256" key="9">
    <source>
        <dbReference type="RuleBase" id="RU367076"/>
    </source>
</evidence>
<dbReference type="PANTHER" id="PTHR12949:SF0">
    <property type="entry name" value="DNA-DIRECTED RNA POLYMERASE III SUBUNIT RPC3"/>
    <property type="match status" value="1"/>
</dbReference>
<evidence type="ECO:0000313" key="14">
    <source>
        <dbReference type="EMBL" id="KZT03499.1"/>
    </source>
</evidence>
<evidence type="ECO:0000256" key="7">
    <source>
        <dbReference type="ARBA" id="ARBA00023242"/>
    </source>
</evidence>
<evidence type="ECO:0000256" key="2">
    <source>
        <dbReference type="ARBA" id="ARBA00006835"/>
    </source>
</evidence>
<dbReference type="EMBL" id="KV427643">
    <property type="protein sequence ID" value="KZT03499.1"/>
    <property type="molecule type" value="Genomic_DNA"/>
</dbReference>
<dbReference type="Pfam" id="PF22536">
    <property type="entry name" value="WHD_POLR3C"/>
    <property type="match status" value="1"/>
</dbReference>
<dbReference type="FunCoup" id="A0A165CVE9">
    <property type="interactions" value="761"/>
</dbReference>
<evidence type="ECO:0000259" key="12">
    <source>
        <dbReference type="Pfam" id="PF08221"/>
    </source>
</evidence>
<keyword evidence="5 9" id="KW-0240">DNA-directed RNA polymerase</keyword>
<dbReference type="Gene3D" id="6.10.140.1450">
    <property type="match status" value="1"/>
</dbReference>
<proteinExistence type="inferred from homology"/>
<evidence type="ECO:0000256" key="8">
    <source>
        <dbReference type="ARBA" id="ARBA00025127"/>
    </source>
</evidence>
<evidence type="ECO:0000256" key="1">
    <source>
        <dbReference type="ARBA" id="ARBA00004123"/>
    </source>
</evidence>
<dbReference type="InterPro" id="IPR055207">
    <property type="entry name" value="POLR3C_WHD"/>
</dbReference>
<dbReference type="InterPro" id="IPR036390">
    <property type="entry name" value="WH_DNA-bd_sf"/>
</dbReference>
<feature type="region of interest" description="Disordered" evidence="10">
    <location>
        <begin position="200"/>
        <end position="225"/>
    </location>
</feature>
<dbReference type="InterPro" id="IPR008806">
    <property type="entry name" value="RNA_pol_III_Rpc82_C"/>
</dbReference>
<dbReference type="RefSeq" id="XP_040761239.1">
    <property type="nucleotide sequence ID" value="XM_040911322.1"/>
</dbReference>
<dbReference type="InterPro" id="IPR036388">
    <property type="entry name" value="WH-like_DNA-bd_sf"/>
</dbReference>
<dbReference type="PANTHER" id="PTHR12949">
    <property type="entry name" value="RNA POLYMERASE III DNA DIRECTED -RELATED"/>
    <property type="match status" value="1"/>
</dbReference>
<reference evidence="14 15" key="1">
    <citation type="journal article" date="2016" name="Mol. Biol. Evol.">
        <title>Comparative Genomics of Early-Diverging Mushroom-Forming Fungi Provides Insights into the Origins of Lignocellulose Decay Capabilities.</title>
        <authorList>
            <person name="Nagy L.G."/>
            <person name="Riley R."/>
            <person name="Tritt A."/>
            <person name="Adam C."/>
            <person name="Daum C."/>
            <person name="Floudas D."/>
            <person name="Sun H."/>
            <person name="Yadav J.S."/>
            <person name="Pangilinan J."/>
            <person name="Larsson K.H."/>
            <person name="Matsuura K."/>
            <person name="Barry K."/>
            <person name="Labutti K."/>
            <person name="Kuo R."/>
            <person name="Ohm R.A."/>
            <person name="Bhattacharya S.S."/>
            <person name="Shirouzu T."/>
            <person name="Yoshinaga Y."/>
            <person name="Martin F.M."/>
            <person name="Grigoriev I.V."/>
            <person name="Hibbett D.S."/>
        </authorList>
    </citation>
    <scope>NUCLEOTIDE SEQUENCE [LARGE SCALE GENOMIC DNA]</scope>
    <source>
        <strain evidence="14 15">93-53</strain>
    </source>
</reference>
<dbReference type="GO" id="GO:0005666">
    <property type="term" value="C:RNA polymerase III complex"/>
    <property type="evidence" value="ECO:0007669"/>
    <property type="project" value="UniProtKB-UniRule"/>
</dbReference>
<comment type="function">
    <text evidence="8 9">DNA-dependent RNA polymerase catalyzes the transcription of DNA into RNA using the four ribonucleoside triphosphates as substrates. Specific core component of RNA polymerase III which synthesizes small RNAs, such as 5S rRNA and tRNAs.</text>
</comment>
<dbReference type="Proteomes" id="UP000076871">
    <property type="component" value="Unassembled WGS sequence"/>
</dbReference>
<evidence type="ECO:0000256" key="6">
    <source>
        <dbReference type="ARBA" id="ARBA00023163"/>
    </source>
</evidence>
<evidence type="ECO:0000256" key="3">
    <source>
        <dbReference type="ARBA" id="ARBA00011206"/>
    </source>
</evidence>
<feature type="domain" description="RNA polymerase III subunit RPC82-related helix-turn-helix" evidence="12">
    <location>
        <begin position="9"/>
        <end position="63"/>
    </location>
</feature>
<organism evidence="14 15">
    <name type="scientific">Laetiporus sulphureus 93-53</name>
    <dbReference type="NCBI Taxonomy" id="1314785"/>
    <lineage>
        <taxon>Eukaryota</taxon>
        <taxon>Fungi</taxon>
        <taxon>Dikarya</taxon>
        <taxon>Basidiomycota</taxon>
        <taxon>Agaricomycotina</taxon>
        <taxon>Agaricomycetes</taxon>
        <taxon>Polyporales</taxon>
        <taxon>Laetiporus</taxon>
    </lineage>
</organism>
<keyword evidence="6 9" id="KW-0804">Transcription</keyword>
<gene>
    <name evidence="14" type="ORF">LAESUDRAFT_744556</name>
</gene>
<dbReference type="InParanoid" id="A0A165CVE9"/>
<evidence type="ECO:0000259" key="11">
    <source>
        <dbReference type="Pfam" id="PF05645"/>
    </source>
</evidence>
<dbReference type="SUPFAM" id="SSF46785">
    <property type="entry name" value="Winged helix' DNA-binding domain"/>
    <property type="match status" value="1"/>
</dbReference>